<dbReference type="Pfam" id="PF04586">
    <property type="entry name" value="Peptidase_S78"/>
    <property type="match status" value="1"/>
</dbReference>
<evidence type="ECO:0000313" key="6">
    <source>
        <dbReference type="Proteomes" id="UP000326951"/>
    </source>
</evidence>
<reference evidence="5 6" key="1">
    <citation type="submission" date="2019-09" db="EMBL/GenBank/DDBJ databases">
        <title>Complete genome sequence of Sporolactobacillus terrae 70-3.</title>
        <authorList>
            <person name="Tanaka N."/>
            <person name="Shiwa Y."/>
            <person name="Fujita N."/>
            <person name="Tanasupawat S."/>
        </authorList>
    </citation>
    <scope>NUCLEOTIDE SEQUENCE [LARGE SCALE GENOMIC DNA]</scope>
    <source>
        <strain evidence="5 6">70-3</strain>
    </source>
</reference>
<keyword evidence="3" id="KW-0378">Hydrolase</keyword>
<sequence length="193" mass="22198">MNRTERQVRTATMELKTREASEDSDPVIEGYFAVFNCETELFPGGFEEIAPEAFDNTLGNDIRALINHDTTLVLGRNRNGTLELHTDGHGLWGSVRINPKDTDAMNVYERVKRGDVNQCSFGFNIRKEDTDFSDDGTAKWTLRDVDLHEVSVCTFPAYEDTGVQARKAEIEQHRQKELELRKHQLKERLKSWH</sequence>
<name>A0A5K7WX42_9BACL</name>
<evidence type="ECO:0000256" key="1">
    <source>
        <dbReference type="ARBA" id="ARBA00022612"/>
    </source>
</evidence>
<dbReference type="EMBL" id="AP021853">
    <property type="protein sequence ID" value="BBN99165.1"/>
    <property type="molecule type" value="Genomic_DNA"/>
</dbReference>
<evidence type="ECO:0000256" key="3">
    <source>
        <dbReference type="ARBA" id="ARBA00022801"/>
    </source>
</evidence>
<dbReference type="InterPro" id="IPR054613">
    <property type="entry name" value="Peptidase_S78_dom"/>
</dbReference>
<dbReference type="AlphaFoldDB" id="A0A5K7WX42"/>
<keyword evidence="1" id="KW-1188">Viral release from host cell</keyword>
<evidence type="ECO:0000256" key="2">
    <source>
        <dbReference type="ARBA" id="ARBA00022670"/>
    </source>
</evidence>
<accession>A0A5K7WX42</accession>
<feature type="domain" description="Prohead serine protease" evidence="4">
    <location>
        <begin position="14"/>
        <end position="175"/>
    </location>
</feature>
<protein>
    <recommendedName>
        <fullName evidence="4">Prohead serine protease domain-containing protein</fullName>
    </recommendedName>
</protein>
<keyword evidence="2" id="KW-0645">Protease</keyword>
<dbReference type="InterPro" id="IPR006433">
    <property type="entry name" value="Prohead_protease"/>
</dbReference>
<gene>
    <name evidence="5" type="primary">pi232</name>
    <name evidence="5" type="ORF">St703_18700</name>
</gene>
<dbReference type="GO" id="GO:0008233">
    <property type="term" value="F:peptidase activity"/>
    <property type="evidence" value="ECO:0007669"/>
    <property type="project" value="UniProtKB-KW"/>
</dbReference>
<dbReference type="NCBIfam" id="TIGR01543">
    <property type="entry name" value="proheadase_HK97"/>
    <property type="match status" value="1"/>
</dbReference>
<organism evidence="5 6">
    <name type="scientific">Sporolactobacillus terrae</name>
    <dbReference type="NCBI Taxonomy" id="269673"/>
    <lineage>
        <taxon>Bacteria</taxon>
        <taxon>Bacillati</taxon>
        <taxon>Bacillota</taxon>
        <taxon>Bacilli</taxon>
        <taxon>Bacillales</taxon>
        <taxon>Sporolactobacillaceae</taxon>
        <taxon>Sporolactobacillus</taxon>
    </lineage>
</organism>
<evidence type="ECO:0000313" key="5">
    <source>
        <dbReference type="EMBL" id="BBN99165.1"/>
    </source>
</evidence>
<evidence type="ECO:0000259" key="4">
    <source>
        <dbReference type="Pfam" id="PF04586"/>
    </source>
</evidence>
<dbReference type="GO" id="GO:0006508">
    <property type="term" value="P:proteolysis"/>
    <property type="evidence" value="ECO:0007669"/>
    <property type="project" value="UniProtKB-KW"/>
</dbReference>
<proteinExistence type="predicted"/>
<dbReference type="Proteomes" id="UP000326951">
    <property type="component" value="Chromosome"/>
</dbReference>